<comment type="caution">
    <text evidence="2">The sequence shown here is derived from an EMBL/GenBank/DDBJ whole genome shotgun (WGS) entry which is preliminary data.</text>
</comment>
<keyword evidence="1" id="KW-0732">Signal</keyword>
<organism evidence="2 3">
    <name type="scientific">Ancylostoma ceylanicum</name>
    <dbReference type="NCBI Taxonomy" id="53326"/>
    <lineage>
        <taxon>Eukaryota</taxon>
        <taxon>Metazoa</taxon>
        <taxon>Ecdysozoa</taxon>
        <taxon>Nematoda</taxon>
        <taxon>Chromadorea</taxon>
        <taxon>Rhabditida</taxon>
        <taxon>Rhabditina</taxon>
        <taxon>Rhabditomorpha</taxon>
        <taxon>Strongyloidea</taxon>
        <taxon>Ancylostomatidae</taxon>
        <taxon>Ancylostomatinae</taxon>
        <taxon>Ancylostoma</taxon>
    </lineage>
</organism>
<feature type="signal peptide" evidence="1">
    <location>
        <begin position="1"/>
        <end position="23"/>
    </location>
</feature>
<sequence length="132" mass="14804">MGPTTYFFALLFLHAAFFTVSAGKKGPPIDNQHQPGGDIRYGPVSEPRDQYKIVEPSPSPPPKVWDVYRDVDGKFIIPYVFNDIASYGCVDENPFMCKKMKEFNMLDCYSNMESCCQTCKSNGGPAHFVIFG</sequence>
<evidence type="ECO:0008006" key="4">
    <source>
        <dbReference type="Google" id="ProtNLM"/>
    </source>
</evidence>
<name>A0A016U735_9BILA</name>
<proteinExistence type="predicted"/>
<dbReference type="EMBL" id="JARK01001389">
    <property type="protein sequence ID" value="EYC10980.1"/>
    <property type="molecule type" value="Genomic_DNA"/>
</dbReference>
<keyword evidence="3" id="KW-1185">Reference proteome</keyword>
<gene>
    <name evidence="2" type="primary">Acey_s0053.g2405</name>
    <name evidence="2" type="ORF">Y032_0053g2405</name>
</gene>
<reference evidence="3" key="1">
    <citation type="journal article" date="2015" name="Nat. Genet.">
        <title>The genome and transcriptome of the zoonotic hookworm Ancylostoma ceylanicum identify infection-specific gene families.</title>
        <authorList>
            <person name="Schwarz E.M."/>
            <person name="Hu Y."/>
            <person name="Antoshechkin I."/>
            <person name="Miller M.M."/>
            <person name="Sternberg P.W."/>
            <person name="Aroian R.V."/>
        </authorList>
    </citation>
    <scope>NUCLEOTIDE SEQUENCE</scope>
    <source>
        <strain evidence="3">HY135</strain>
    </source>
</reference>
<evidence type="ECO:0000313" key="3">
    <source>
        <dbReference type="Proteomes" id="UP000024635"/>
    </source>
</evidence>
<dbReference type="Proteomes" id="UP000024635">
    <property type="component" value="Unassembled WGS sequence"/>
</dbReference>
<dbReference type="AlphaFoldDB" id="A0A016U735"/>
<evidence type="ECO:0000256" key="1">
    <source>
        <dbReference type="SAM" id="SignalP"/>
    </source>
</evidence>
<evidence type="ECO:0000313" key="2">
    <source>
        <dbReference type="EMBL" id="EYC10980.1"/>
    </source>
</evidence>
<protein>
    <recommendedName>
        <fullName evidence="4">ShKT domain-containing protein</fullName>
    </recommendedName>
</protein>
<feature type="chain" id="PRO_5001492022" description="ShKT domain-containing protein" evidence="1">
    <location>
        <begin position="24"/>
        <end position="132"/>
    </location>
</feature>
<accession>A0A016U735</accession>